<keyword evidence="4" id="KW-0433">Leucine-rich repeat</keyword>
<dbReference type="SMART" id="SM00364">
    <property type="entry name" value="LRR_BAC"/>
    <property type="match status" value="3"/>
</dbReference>
<evidence type="ECO:0000313" key="12">
    <source>
        <dbReference type="EMBL" id="KAI1709939.1"/>
    </source>
</evidence>
<evidence type="ECO:0000313" key="13">
    <source>
        <dbReference type="Proteomes" id="UP001201812"/>
    </source>
</evidence>
<dbReference type="Gene3D" id="2.130.10.10">
    <property type="entry name" value="YVTN repeat-like/Quinoprotein amine dehydrogenase"/>
    <property type="match status" value="1"/>
</dbReference>
<evidence type="ECO:0000256" key="7">
    <source>
        <dbReference type="ARBA" id="ARBA00038145"/>
    </source>
</evidence>
<evidence type="ECO:0000256" key="10">
    <source>
        <dbReference type="PROSITE-ProRule" id="PRU00221"/>
    </source>
</evidence>
<reference evidence="12" key="1">
    <citation type="submission" date="2022-01" db="EMBL/GenBank/DDBJ databases">
        <title>Genome Sequence Resource for Two Populations of Ditylenchus destructor, the Migratory Endoparasitic Phytonematode.</title>
        <authorList>
            <person name="Zhang H."/>
            <person name="Lin R."/>
            <person name="Xie B."/>
        </authorList>
    </citation>
    <scope>NUCLEOTIDE SEQUENCE</scope>
    <source>
        <strain evidence="12">BazhouSP</strain>
    </source>
</reference>
<sequence>MRVECNVCVGIRQPSGDYRAGRPARGFVGVGRKRLLDGTEKFYLLAKTRTTEEKYELNKSTIRSVVRDMVPEGKCSILFNNTAVYVSNAKPERLMTLLADIKQVWDDNTMAKAQSMKQLEADCSVSVIESRKRNMHITCREDYPKGEGAFPTSLVDLKICNVGLKSADVRWFALKELVHLDLSGNRLGLMKTNFDWRKFESIRRLTKLRRLNLSDNGFVQFPASFYDALPDSLFALDFSNNKLQIIDGKISRFPMLKELLLAGNQLTELPEDLCLLNFLKTLDVSRNRLKALPACLFEKRNSRQYRSGSCFVKLDISHNPDLMNLQHRRRLMGLYEVNSLLAISAAATLNHGLPTGDDILPRTIEKEMRSWLTRCSRCLLLFPRSDYPDFFQITRLSMGLQMTAAQLPDRLLKAYDCRQGAIRVARFNVDGHYCITGGSDKSVKLWNPYRQIHLKTYTGIGGEVLAVAGSSDNSMILAGGRDKQPTIFDVETGKMLKRWRDHGGAINAVAFNEDSSVAITAAQDGLVHCFDVRSRGRPIQTLSEATDSVLCVDASAYEIATGSADGSVRLYDVREGRLFVDYMGDSVTSVNITADNQCLLVSSMGNPIRLIEKVNGQMLAEYSGHLNKEYRIEAGILSSSNEIVSGSEEGRVYIWDLVNTKILANLVHPGAKYVHSISTHPSQQTFISVGYDKVYVWQPATEDGE</sequence>
<dbReference type="GO" id="GO:0000398">
    <property type="term" value="P:mRNA splicing, via spliceosome"/>
    <property type="evidence" value="ECO:0007669"/>
    <property type="project" value="TreeGrafter"/>
</dbReference>
<dbReference type="GO" id="GO:0005737">
    <property type="term" value="C:cytoplasm"/>
    <property type="evidence" value="ECO:0007669"/>
    <property type="project" value="UniProtKB-SubCell"/>
</dbReference>
<dbReference type="AlphaFoldDB" id="A0AAD4N0Y1"/>
<dbReference type="CDD" id="cd00200">
    <property type="entry name" value="WD40"/>
    <property type="match status" value="1"/>
</dbReference>
<dbReference type="EMBL" id="JAKKPZ010000028">
    <property type="protein sequence ID" value="KAI1709939.1"/>
    <property type="molecule type" value="Genomic_DNA"/>
</dbReference>
<evidence type="ECO:0000259" key="11">
    <source>
        <dbReference type="Pfam" id="PF25344"/>
    </source>
</evidence>
<name>A0AAD4N0Y1_9BILA</name>
<dbReference type="InterPro" id="IPR057437">
    <property type="entry name" value="PIF1/LRR1_PH"/>
</dbReference>
<feature type="repeat" description="WD" evidence="10">
    <location>
        <begin position="415"/>
        <end position="447"/>
    </location>
</feature>
<comment type="caution">
    <text evidence="12">The sequence shown here is derived from an EMBL/GenBank/DDBJ whole genome shotgun (WGS) entry which is preliminary data.</text>
</comment>
<protein>
    <recommendedName>
        <fullName evidence="8">WD repeat domain-containing protein 83</fullName>
    </recommendedName>
    <alternativeName>
        <fullName evidence="9">Mitogen-activated protein kinase organizer 1</fullName>
    </alternativeName>
</protein>
<dbReference type="InterPro" id="IPR015943">
    <property type="entry name" value="WD40/YVTN_repeat-like_dom_sf"/>
</dbReference>
<dbReference type="Pfam" id="PF00400">
    <property type="entry name" value="WD40"/>
    <property type="match status" value="3"/>
</dbReference>
<organism evidence="12 13">
    <name type="scientific">Ditylenchus destructor</name>
    <dbReference type="NCBI Taxonomy" id="166010"/>
    <lineage>
        <taxon>Eukaryota</taxon>
        <taxon>Metazoa</taxon>
        <taxon>Ecdysozoa</taxon>
        <taxon>Nematoda</taxon>
        <taxon>Chromadorea</taxon>
        <taxon>Rhabditida</taxon>
        <taxon>Tylenchina</taxon>
        <taxon>Tylenchomorpha</taxon>
        <taxon>Sphaerularioidea</taxon>
        <taxon>Anguinidae</taxon>
        <taxon>Anguininae</taxon>
        <taxon>Ditylenchus</taxon>
    </lineage>
</organism>
<keyword evidence="5" id="KW-0677">Repeat</keyword>
<dbReference type="SUPFAM" id="SSF50978">
    <property type="entry name" value="WD40 repeat-like"/>
    <property type="match status" value="1"/>
</dbReference>
<keyword evidence="6" id="KW-0539">Nucleus</keyword>
<dbReference type="Pfam" id="PF25344">
    <property type="entry name" value="PH_LRR1"/>
    <property type="match status" value="1"/>
</dbReference>
<comment type="similarity">
    <text evidence="7">Belongs to the WD repeat MORG1 family.</text>
</comment>
<dbReference type="GO" id="GO:0071013">
    <property type="term" value="C:catalytic step 2 spliceosome"/>
    <property type="evidence" value="ECO:0007669"/>
    <property type="project" value="TreeGrafter"/>
</dbReference>
<keyword evidence="2" id="KW-0963">Cytoplasm</keyword>
<dbReference type="PRINTS" id="PR00320">
    <property type="entry name" value="GPROTEINBRPT"/>
</dbReference>
<evidence type="ECO:0000256" key="8">
    <source>
        <dbReference type="ARBA" id="ARBA00040453"/>
    </source>
</evidence>
<feature type="repeat" description="WD" evidence="10">
    <location>
        <begin position="499"/>
        <end position="534"/>
    </location>
</feature>
<feature type="repeat" description="WD" evidence="10">
    <location>
        <begin position="643"/>
        <end position="665"/>
    </location>
</feature>
<keyword evidence="3 10" id="KW-0853">WD repeat</keyword>
<evidence type="ECO:0000256" key="4">
    <source>
        <dbReference type="ARBA" id="ARBA00022614"/>
    </source>
</evidence>
<dbReference type="PANTHER" id="PTHR22842:SF3">
    <property type="entry name" value="WD REPEAT DOMAIN-CONTAINING PROTEIN 83"/>
    <property type="match status" value="1"/>
</dbReference>
<dbReference type="SMART" id="SM00320">
    <property type="entry name" value="WD40"/>
    <property type="match status" value="7"/>
</dbReference>
<dbReference type="Gene3D" id="3.80.10.10">
    <property type="entry name" value="Ribonuclease Inhibitor"/>
    <property type="match status" value="1"/>
</dbReference>
<evidence type="ECO:0000256" key="9">
    <source>
        <dbReference type="ARBA" id="ARBA00042222"/>
    </source>
</evidence>
<comment type="subcellular location">
    <subcellularLocation>
        <location evidence="1">Cytoplasm</location>
    </subcellularLocation>
</comment>
<dbReference type="InterPro" id="IPR001611">
    <property type="entry name" value="Leu-rich_rpt"/>
</dbReference>
<dbReference type="InterPro" id="IPR020472">
    <property type="entry name" value="WD40_PAC1"/>
</dbReference>
<evidence type="ECO:0000256" key="1">
    <source>
        <dbReference type="ARBA" id="ARBA00004496"/>
    </source>
</evidence>
<dbReference type="Proteomes" id="UP001201812">
    <property type="component" value="Unassembled WGS sequence"/>
</dbReference>
<evidence type="ECO:0000256" key="6">
    <source>
        <dbReference type="ARBA" id="ARBA00023242"/>
    </source>
</evidence>
<dbReference type="InterPro" id="IPR032675">
    <property type="entry name" value="LRR_dom_sf"/>
</dbReference>
<dbReference type="SUPFAM" id="SSF52058">
    <property type="entry name" value="L domain-like"/>
    <property type="match status" value="1"/>
</dbReference>
<dbReference type="PROSITE" id="PS50082">
    <property type="entry name" value="WD_REPEATS_2"/>
    <property type="match status" value="3"/>
</dbReference>
<dbReference type="PANTHER" id="PTHR22842">
    <property type="entry name" value="WD40 REPEAT PROTEIN"/>
    <property type="match status" value="1"/>
</dbReference>
<proteinExistence type="inferred from homology"/>
<evidence type="ECO:0000256" key="5">
    <source>
        <dbReference type="ARBA" id="ARBA00022737"/>
    </source>
</evidence>
<dbReference type="PROSITE" id="PS51450">
    <property type="entry name" value="LRR"/>
    <property type="match status" value="1"/>
</dbReference>
<feature type="domain" description="PIF1/LRR1 pleckstrin homology" evidence="11">
    <location>
        <begin position="1"/>
        <end position="113"/>
    </location>
</feature>
<gene>
    <name evidence="12" type="ORF">DdX_10947</name>
</gene>
<dbReference type="InterPro" id="IPR051980">
    <property type="entry name" value="WD_repeat_MORG1"/>
</dbReference>
<dbReference type="SMART" id="SM00369">
    <property type="entry name" value="LRR_TYP"/>
    <property type="match status" value="4"/>
</dbReference>
<dbReference type="InterPro" id="IPR003591">
    <property type="entry name" value="Leu-rich_rpt_typical-subtyp"/>
</dbReference>
<evidence type="ECO:0000256" key="2">
    <source>
        <dbReference type="ARBA" id="ARBA00022490"/>
    </source>
</evidence>
<keyword evidence="13" id="KW-1185">Reference proteome</keyword>
<dbReference type="InterPro" id="IPR036322">
    <property type="entry name" value="WD40_repeat_dom_sf"/>
</dbReference>
<dbReference type="Pfam" id="PF13855">
    <property type="entry name" value="LRR_8"/>
    <property type="match status" value="1"/>
</dbReference>
<dbReference type="InterPro" id="IPR001680">
    <property type="entry name" value="WD40_rpt"/>
</dbReference>
<accession>A0AAD4N0Y1</accession>
<evidence type="ECO:0000256" key="3">
    <source>
        <dbReference type="ARBA" id="ARBA00022574"/>
    </source>
</evidence>